<dbReference type="PRINTS" id="PR00399">
    <property type="entry name" value="SYNAPTOTAGMN"/>
</dbReference>
<dbReference type="CDD" id="cd00276">
    <property type="entry name" value="C2B_Synaptotagmin"/>
    <property type="match status" value="1"/>
</dbReference>
<accession>A0ABM1T501</accession>
<evidence type="ECO:0000259" key="3">
    <source>
        <dbReference type="PROSITE" id="PS50004"/>
    </source>
</evidence>
<dbReference type="InterPro" id="IPR001565">
    <property type="entry name" value="Synaptotagmin"/>
</dbReference>
<dbReference type="SUPFAM" id="SSF49562">
    <property type="entry name" value="C2 domain (Calcium/lipid-binding domain, CaLB)"/>
    <property type="match status" value="2"/>
</dbReference>
<dbReference type="RefSeq" id="XP_022250957.1">
    <property type="nucleotide sequence ID" value="XM_022395249.1"/>
</dbReference>
<feature type="domain" description="C2" evidence="3">
    <location>
        <begin position="348"/>
        <end position="481"/>
    </location>
</feature>
<dbReference type="SMART" id="SM00239">
    <property type="entry name" value="C2"/>
    <property type="match status" value="2"/>
</dbReference>
<dbReference type="PROSITE" id="PS50004">
    <property type="entry name" value="C2"/>
    <property type="match status" value="2"/>
</dbReference>
<evidence type="ECO:0000256" key="2">
    <source>
        <dbReference type="SAM" id="Phobius"/>
    </source>
</evidence>
<dbReference type="InterPro" id="IPR035892">
    <property type="entry name" value="C2_domain_sf"/>
</dbReference>
<evidence type="ECO:0000256" key="1">
    <source>
        <dbReference type="ARBA" id="ARBA00022737"/>
    </source>
</evidence>
<feature type="transmembrane region" description="Helical" evidence="2">
    <location>
        <begin position="18"/>
        <end position="39"/>
    </location>
</feature>
<dbReference type="InterPro" id="IPR000008">
    <property type="entry name" value="C2_dom"/>
</dbReference>
<evidence type="ECO:0000313" key="4">
    <source>
        <dbReference type="Proteomes" id="UP000694941"/>
    </source>
</evidence>
<reference evidence="5" key="1">
    <citation type="submission" date="2025-08" db="UniProtKB">
        <authorList>
            <consortium name="RefSeq"/>
        </authorList>
    </citation>
    <scope>IDENTIFICATION</scope>
    <source>
        <tissue evidence="5">Muscle</tissue>
    </source>
</reference>
<keyword evidence="4" id="KW-1185">Reference proteome</keyword>
<keyword evidence="2" id="KW-0812">Transmembrane</keyword>
<name>A0ABM1T501_LIMPO</name>
<keyword evidence="2" id="KW-1133">Transmembrane helix</keyword>
<gene>
    <name evidence="5" type="primary">LOC106467121</name>
</gene>
<dbReference type="Proteomes" id="UP000694941">
    <property type="component" value="Unplaced"/>
</dbReference>
<dbReference type="Gene3D" id="2.60.40.150">
    <property type="entry name" value="C2 domain"/>
    <property type="match status" value="2"/>
</dbReference>
<proteinExistence type="predicted"/>
<keyword evidence="2" id="KW-0472">Membrane</keyword>
<keyword evidence="1" id="KW-0677">Repeat</keyword>
<feature type="domain" description="C2" evidence="3">
    <location>
        <begin position="215"/>
        <end position="334"/>
    </location>
</feature>
<dbReference type="Pfam" id="PF00168">
    <property type="entry name" value="C2"/>
    <property type="match status" value="2"/>
</dbReference>
<evidence type="ECO:0000313" key="5">
    <source>
        <dbReference type="RefSeq" id="XP_022250957.1"/>
    </source>
</evidence>
<organism evidence="4 5">
    <name type="scientific">Limulus polyphemus</name>
    <name type="common">Atlantic horseshoe crab</name>
    <dbReference type="NCBI Taxonomy" id="6850"/>
    <lineage>
        <taxon>Eukaryota</taxon>
        <taxon>Metazoa</taxon>
        <taxon>Ecdysozoa</taxon>
        <taxon>Arthropoda</taxon>
        <taxon>Chelicerata</taxon>
        <taxon>Merostomata</taxon>
        <taxon>Xiphosura</taxon>
        <taxon>Limulidae</taxon>
        <taxon>Limulus</taxon>
    </lineage>
</organism>
<sequence>MTIMTSSNKSSLSKEYSAAVYTCVSLFLLVLIGILFYVLCSKRYKLNWFEKTNLAAAEEKRKVEPSTSEAGSIESAKEVIRSNVTSSSVSRIFRPQGSDGSQGLASEDVWVPYDIHKEGAVREAAVDFGDERVPDTPLTPLGTKVSPFAIYQTGFSTAERGASPLIKYVQPTPLPSSPIRSRLTSMYTKLNHTQFDATMYQSKEAASSSGSDNNSQGSLQFSVSYNTQFSLLCVRLIQIRDLIPRDFSGTADPYAKVWLLPDIRDVRKSSVRRKTLNPHFEEDFVFDVPPAELRERTLEILIYDYDQYSRHVCMGKVQLPLDRIEFTEKTTLWKGITICEAADDQVPDLGDLMFSLGYLPSAERLTVVILKARNLVSADERKKISDPYVKVSLHHGGKRYKKKKTTTQRGTLNPIFNEALTFNVTREMLRSATLEFSVMNDNILSQKENLGSVVIGPHSKGDEAAHFRDMIVSRSAVAMWHSLMPPRLI</sequence>
<dbReference type="PRINTS" id="PR00360">
    <property type="entry name" value="C2DOMAIN"/>
</dbReference>
<dbReference type="GeneID" id="106467121"/>
<dbReference type="PANTHER" id="PTHR10024:SF383">
    <property type="entry name" value="C2 DOMAIN-CONTAINING PROTEIN"/>
    <property type="match status" value="1"/>
</dbReference>
<protein>
    <submittedName>
        <fullName evidence="5">Synaptotagmin-5-like isoform X1</fullName>
    </submittedName>
</protein>
<dbReference type="PANTHER" id="PTHR10024">
    <property type="entry name" value="SYNAPTOTAGMIN"/>
    <property type="match status" value="1"/>
</dbReference>